<organism evidence="2 3">
    <name type="scientific">Trichomonascus ciferrii</name>
    <dbReference type="NCBI Taxonomy" id="44093"/>
    <lineage>
        <taxon>Eukaryota</taxon>
        <taxon>Fungi</taxon>
        <taxon>Dikarya</taxon>
        <taxon>Ascomycota</taxon>
        <taxon>Saccharomycotina</taxon>
        <taxon>Dipodascomycetes</taxon>
        <taxon>Dipodascales</taxon>
        <taxon>Trichomonascaceae</taxon>
        <taxon>Trichomonascus</taxon>
        <taxon>Trichomonascus ciferrii complex</taxon>
    </lineage>
</organism>
<evidence type="ECO:0000256" key="1">
    <source>
        <dbReference type="SAM" id="MobiDB-lite"/>
    </source>
</evidence>
<dbReference type="SUPFAM" id="SSF52833">
    <property type="entry name" value="Thioredoxin-like"/>
    <property type="match status" value="1"/>
</dbReference>
<name>A0A642UJ50_9ASCO</name>
<dbReference type="CDD" id="cd02989">
    <property type="entry name" value="Phd_like_TxnDC9"/>
    <property type="match status" value="1"/>
</dbReference>
<feature type="region of interest" description="Disordered" evidence="1">
    <location>
        <begin position="189"/>
        <end position="222"/>
    </location>
</feature>
<dbReference type="Proteomes" id="UP000761534">
    <property type="component" value="Unassembled WGS sequence"/>
</dbReference>
<dbReference type="EMBL" id="SWFS01000514">
    <property type="protein sequence ID" value="KAA8899905.1"/>
    <property type="molecule type" value="Genomic_DNA"/>
</dbReference>
<dbReference type="InterPro" id="IPR036249">
    <property type="entry name" value="Thioredoxin-like_sf"/>
</dbReference>
<proteinExistence type="predicted"/>
<feature type="region of interest" description="Disordered" evidence="1">
    <location>
        <begin position="1"/>
        <end position="26"/>
    </location>
</feature>
<evidence type="ECO:0008006" key="4">
    <source>
        <dbReference type="Google" id="ProtNLM"/>
    </source>
</evidence>
<sequence>MDGKTAAVLDSYQENLLREKDGEDSDFDEEEFMEMLDSDPAMDSYRERRMQELSEQMNMAKRNVQEGYGTVEHVKTEKEVLDITTRTQGSGNYSVIHFSHPDFQRCKIMRQKLDMLARKHMKTRFLEITATDAPFLVMKLGIKVLPCVLGYIDGKECIKLVGFDQLGNTDNFEPEVLEARLLESGVIQRSHGKITKQPKPTTNPQRGGLRQATRTESDDDDL</sequence>
<dbReference type="AlphaFoldDB" id="A0A642UJ50"/>
<comment type="caution">
    <text evidence="2">The sequence shown here is derived from an EMBL/GenBank/DDBJ whole genome shotgun (WGS) entry which is preliminary data.</text>
</comment>
<dbReference type="PANTHER" id="PTHR21148">
    <property type="entry name" value="THIOREDOXIN DOMAIN-CONTAINING PROTEIN 9"/>
    <property type="match status" value="1"/>
</dbReference>
<reference evidence="2" key="1">
    <citation type="journal article" date="2019" name="G3 (Bethesda)">
        <title>Genome Assemblies of Two Rare Opportunistic Yeast Pathogens: Diutina rugosa (syn. Candida rugosa) and Trichomonascus ciferrii (syn. Candida ciferrii).</title>
        <authorList>
            <person name="Mixao V."/>
            <person name="Saus E."/>
            <person name="Hansen A.P."/>
            <person name="Lass-Florl C."/>
            <person name="Gabaldon T."/>
        </authorList>
    </citation>
    <scope>NUCLEOTIDE SEQUENCE</scope>
    <source>
        <strain evidence="2">CBS 4856</strain>
    </source>
</reference>
<evidence type="ECO:0000313" key="3">
    <source>
        <dbReference type="Proteomes" id="UP000761534"/>
    </source>
</evidence>
<gene>
    <name evidence="2" type="ORF">TRICI_006275</name>
</gene>
<protein>
    <recommendedName>
        <fullName evidence="4">Phosducin thioredoxin-like domain-containing protein</fullName>
    </recommendedName>
</protein>
<evidence type="ECO:0000313" key="2">
    <source>
        <dbReference type="EMBL" id="KAA8899905.1"/>
    </source>
</evidence>
<keyword evidence="3" id="KW-1185">Reference proteome</keyword>
<dbReference type="OrthoDB" id="10257948at2759"/>
<accession>A0A642UJ50</accession>
<dbReference type="VEuPathDB" id="FungiDB:TRICI_006275"/>
<dbReference type="Gene3D" id="3.40.30.10">
    <property type="entry name" value="Glutaredoxin"/>
    <property type="match status" value="1"/>
</dbReference>